<evidence type="ECO:0000256" key="2">
    <source>
        <dbReference type="ARBA" id="ARBA00022490"/>
    </source>
</evidence>
<dbReference type="InterPro" id="IPR038558">
    <property type="entry name" value="SAS-6_N_sf"/>
</dbReference>
<keyword evidence="10" id="KW-1185">Reference proteome</keyword>
<evidence type="ECO:0000256" key="1">
    <source>
        <dbReference type="ARBA" id="ARBA00004300"/>
    </source>
</evidence>
<feature type="compositionally biased region" description="Polar residues" evidence="7">
    <location>
        <begin position="718"/>
        <end position="737"/>
    </location>
</feature>
<evidence type="ECO:0000256" key="7">
    <source>
        <dbReference type="SAM" id="MobiDB-lite"/>
    </source>
</evidence>
<keyword evidence="5" id="KW-0131">Cell cycle</keyword>
<feature type="region of interest" description="Disordered" evidence="7">
    <location>
        <begin position="642"/>
        <end position="676"/>
    </location>
</feature>
<dbReference type="Proteomes" id="UP001054902">
    <property type="component" value="Unassembled WGS sequence"/>
</dbReference>
<dbReference type="Pfam" id="PF16531">
    <property type="entry name" value="SAS-6_N"/>
    <property type="match status" value="1"/>
</dbReference>
<dbReference type="Gene3D" id="2.170.210.20">
    <property type="entry name" value="Spindle assembly abnormal protein 6, N-terminal domain"/>
    <property type="match status" value="1"/>
</dbReference>
<keyword evidence="4" id="KW-0206">Cytoskeleton</keyword>
<dbReference type="GO" id="GO:0005813">
    <property type="term" value="C:centrosome"/>
    <property type="evidence" value="ECO:0007669"/>
    <property type="project" value="UniProtKB-SubCell"/>
</dbReference>
<proteinExistence type="predicted"/>
<dbReference type="EMBL" id="BLLK01000016">
    <property type="protein sequence ID" value="GFH43750.1"/>
    <property type="molecule type" value="Genomic_DNA"/>
</dbReference>
<evidence type="ECO:0000313" key="9">
    <source>
        <dbReference type="EMBL" id="GFH43750.1"/>
    </source>
</evidence>
<feature type="region of interest" description="Disordered" evidence="7">
    <location>
        <begin position="717"/>
        <end position="761"/>
    </location>
</feature>
<accession>A0AAD3CER9</accession>
<name>A0AAD3CER9_9STRA</name>
<comment type="subcellular location">
    <subcellularLocation>
        <location evidence="1">Cytoplasm</location>
        <location evidence="1">Cytoskeleton</location>
        <location evidence="1">Microtubule organizing center</location>
        <location evidence="1">Centrosome</location>
    </subcellularLocation>
</comment>
<evidence type="ECO:0000256" key="5">
    <source>
        <dbReference type="ARBA" id="ARBA00023306"/>
    </source>
</evidence>
<evidence type="ECO:0000313" key="10">
    <source>
        <dbReference type="Proteomes" id="UP001054902"/>
    </source>
</evidence>
<dbReference type="InterPro" id="IPR032396">
    <property type="entry name" value="SAS-6_N"/>
</dbReference>
<feature type="domain" description="Spindle assembly abnormal protein 6 N-terminal" evidence="8">
    <location>
        <begin position="139"/>
        <end position="253"/>
    </location>
</feature>
<evidence type="ECO:0000256" key="4">
    <source>
        <dbReference type="ARBA" id="ARBA00023212"/>
    </source>
</evidence>
<dbReference type="AlphaFoldDB" id="A0AAD3CER9"/>
<feature type="coiled-coil region" evidence="6">
    <location>
        <begin position="349"/>
        <end position="443"/>
    </location>
</feature>
<evidence type="ECO:0000256" key="6">
    <source>
        <dbReference type="SAM" id="Coils"/>
    </source>
</evidence>
<organism evidence="9 10">
    <name type="scientific">Chaetoceros tenuissimus</name>
    <dbReference type="NCBI Taxonomy" id="426638"/>
    <lineage>
        <taxon>Eukaryota</taxon>
        <taxon>Sar</taxon>
        <taxon>Stramenopiles</taxon>
        <taxon>Ochrophyta</taxon>
        <taxon>Bacillariophyta</taxon>
        <taxon>Coscinodiscophyceae</taxon>
        <taxon>Chaetocerotophycidae</taxon>
        <taxon>Chaetocerotales</taxon>
        <taxon>Chaetocerotaceae</taxon>
        <taxon>Chaetoceros</taxon>
    </lineage>
</organism>
<comment type="caution">
    <text evidence="9">The sequence shown here is derived from an EMBL/GenBank/DDBJ whole genome shotgun (WGS) entry which is preliminary data.</text>
</comment>
<dbReference type="PANTHER" id="PTHR44281:SF2">
    <property type="entry name" value="SPINDLE ASSEMBLY ABNORMAL PROTEIN 6 HOMOLOG"/>
    <property type="match status" value="1"/>
</dbReference>
<evidence type="ECO:0000259" key="8">
    <source>
        <dbReference type="Pfam" id="PF16531"/>
    </source>
</evidence>
<evidence type="ECO:0000256" key="3">
    <source>
        <dbReference type="ARBA" id="ARBA00023054"/>
    </source>
</evidence>
<reference evidence="9 10" key="1">
    <citation type="journal article" date="2021" name="Sci. Rep.">
        <title>The genome of the diatom Chaetoceros tenuissimus carries an ancient integrated fragment of an extant virus.</title>
        <authorList>
            <person name="Hongo Y."/>
            <person name="Kimura K."/>
            <person name="Takaki Y."/>
            <person name="Yoshida Y."/>
            <person name="Baba S."/>
            <person name="Kobayashi G."/>
            <person name="Nagasaki K."/>
            <person name="Hano T."/>
            <person name="Tomaru Y."/>
        </authorList>
    </citation>
    <scope>NUCLEOTIDE SEQUENCE [LARGE SCALE GENOMIC DNA]</scope>
    <source>
        <strain evidence="9 10">NIES-3715</strain>
    </source>
</reference>
<keyword evidence="3 6" id="KW-0175">Coiled coil</keyword>
<gene>
    <name evidence="9" type="ORF">CTEN210_00223</name>
</gene>
<sequence length="761" mass="87988">MKPNENAVFNRGKPLLERKHVPCEVLMSKDRGSRPTSKRRNTFTLRVLQGHRVSNQGTTSERVIRIELSNEYEFLQREEAKKVKQKPQINYCNQAFGQRFPFSQGPIHIGSLHQPTFEEEDNDSNINSGLEDIERGNSNNIQLYELELGESDFQKLQQDQALLVNFSDFSKSFIELLSMCDLGQDKEEQNEVKLSSIKMSDDQGSKFMCRIEEFQDHHTRSSWNGGKENRPSAARFSIVESNQFRELIHLSLDIDIGSDETVRKYLSSRLKDTLGQNSLLSFQLRNEKQKSDEVDCAYNELSKQYNELLSISERERTSIARKADDSIQQHNTQRMEELRHLTRLKDEEIACIKKEKEDCIRRLQEEMEKAVNTNKTLVEENNVKSESISRISQEYEQCQGDLRMTKQELERVHVEVKTLKNERDDLTTQVQHWKAEIKELESSNYEYHSRLDESQSELETTKQYTKESLQEKEIFANQIQTMKQEIFHLQAELNRNQDLLGRYQKDRREIKKKLKARTDMIKTQEFSLNSKDERLREMQADLNKKEGELESIQSELSTTKCLLKETNDKLLEKERALISNQQVISFLNREANKSRIPTSVPPIPTVISHPNTIRKTLKSNYCVQRPMQNFATKENTFLQTPTRSRITPDNKSLYMPSSTVTKQTVSTASTSKAESTPVFSKVLSMSTPNSQTHRSFVPSSSVQTSGPHLIQRVLPSQVPASRQEVISSSPAPASRQSHVPFPRPRMTLPTPQPKKQTSCMN</sequence>
<dbReference type="PANTHER" id="PTHR44281">
    <property type="entry name" value="SPINDLE ASSEMBLY ABNORMAL PROTEIN 6 HOMOLOG"/>
    <property type="match status" value="1"/>
</dbReference>
<feature type="coiled-coil region" evidence="6">
    <location>
        <begin position="528"/>
        <end position="555"/>
    </location>
</feature>
<keyword evidence="2" id="KW-0963">Cytoplasm</keyword>
<feature type="region of interest" description="Disordered" evidence="7">
    <location>
        <begin position="685"/>
        <end position="704"/>
    </location>
</feature>
<protein>
    <recommendedName>
        <fullName evidence="8">Spindle assembly abnormal protein 6 N-terminal domain-containing protein</fullName>
    </recommendedName>
</protein>